<keyword evidence="2" id="KW-1134">Transmembrane beta strand</keyword>
<dbReference type="GO" id="GO:0009279">
    <property type="term" value="C:cell outer membrane"/>
    <property type="evidence" value="ECO:0007669"/>
    <property type="project" value="UniProtKB-SubCell"/>
</dbReference>
<dbReference type="SUPFAM" id="SSF56935">
    <property type="entry name" value="Porins"/>
    <property type="match status" value="1"/>
</dbReference>
<evidence type="ECO:0000313" key="4">
    <source>
        <dbReference type="EMBL" id="KAA2380050.1"/>
    </source>
</evidence>
<dbReference type="InterPro" id="IPR023997">
    <property type="entry name" value="TonB-dep_OMP_SusC/RagA_CS"/>
</dbReference>
<dbReference type="InterPro" id="IPR008969">
    <property type="entry name" value="CarboxyPept-like_regulatory"/>
</dbReference>
<dbReference type="Pfam" id="PF13715">
    <property type="entry name" value="CarbopepD_reg_2"/>
    <property type="match status" value="1"/>
</dbReference>
<keyword evidence="2" id="KW-0813">Transport</keyword>
<name>A0A5B3H2P8_9BACT</name>
<dbReference type="InterPro" id="IPR023996">
    <property type="entry name" value="TonB-dep_OMP_SusC/RagA"/>
</dbReference>
<evidence type="ECO:0000313" key="5">
    <source>
        <dbReference type="Proteomes" id="UP000322940"/>
    </source>
</evidence>
<proteinExistence type="inferred from homology"/>
<dbReference type="PANTHER" id="PTHR30069">
    <property type="entry name" value="TONB-DEPENDENT OUTER MEMBRANE RECEPTOR"/>
    <property type="match status" value="1"/>
</dbReference>
<accession>A0A5B3H2P8</accession>
<dbReference type="NCBIfam" id="TIGR04057">
    <property type="entry name" value="SusC_RagA_signa"/>
    <property type="match status" value="1"/>
</dbReference>
<evidence type="ECO:0000256" key="2">
    <source>
        <dbReference type="PROSITE-ProRule" id="PRU01360"/>
    </source>
</evidence>
<dbReference type="GO" id="GO:0015344">
    <property type="term" value="F:siderophore uptake transmembrane transporter activity"/>
    <property type="evidence" value="ECO:0007669"/>
    <property type="project" value="TreeGrafter"/>
</dbReference>
<keyword evidence="2" id="KW-0812">Transmembrane</keyword>
<evidence type="ECO:0000259" key="3">
    <source>
        <dbReference type="Pfam" id="PF07715"/>
    </source>
</evidence>
<organism evidence="4 5">
    <name type="scientific">Alistipes onderdonkii</name>
    <dbReference type="NCBI Taxonomy" id="328813"/>
    <lineage>
        <taxon>Bacteria</taxon>
        <taxon>Pseudomonadati</taxon>
        <taxon>Bacteroidota</taxon>
        <taxon>Bacteroidia</taxon>
        <taxon>Bacteroidales</taxon>
        <taxon>Rikenellaceae</taxon>
        <taxon>Alistipes</taxon>
    </lineage>
</organism>
<comment type="similarity">
    <text evidence="2">Belongs to the TonB-dependent receptor family.</text>
</comment>
<dbReference type="Proteomes" id="UP000322940">
    <property type="component" value="Unassembled WGS sequence"/>
</dbReference>
<dbReference type="Gene3D" id="2.170.130.10">
    <property type="entry name" value="TonB-dependent receptor, plug domain"/>
    <property type="match status" value="1"/>
</dbReference>
<keyword evidence="4" id="KW-0675">Receptor</keyword>
<dbReference type="PROSITE" id="PS52016">
    <property type="entry name" value="TONB_DEPENDENT_REC_3"/>
    <property type="match status" value="1"/>
</dbReference>
<comment type="subcellular location">
    <subcellularLocation>
        <location evidence="2">Cell outer membrane</location>
        <topology evidence="2">Multi-pass membrane protein</topology>
    </subcellularLocation>
</comment>
<dbReference type="SUPFAM" id="SSF49464">
    <property type="entry name" value="Carboxypeptidase regulatory domain-like"/>
    <property type="match status" value="1"/>
</dbReference>
<dbReference type="GO" id="GO:0044718">
    <property type="term" value="P:siderophore transmembrane transport"/>
    <property type="evidence" value="ECO:0007669"/>
    <property type="project" value="TreeGrafter"/>
</dbReference>
<feature type="domain" description="TonB-dependent receptor plug" evidence="3">
    <location>
        <begin position="86"/>
        <end position="187"/>
    </location>
</feature>
<keyword evidence="2" id="KW-0998">Cell outer membrane</keyword>
<keyword evidence="1" id="KW-0732">Signal</keyword>
<dbReference type="InterPro" id="IPR012910">
    <property type="entry name" value="Plug_dom"/>
</dbReference>
<dbReference type="PROSITE" id="PS50524">
    <property type="entry name" value="RDRP_DSRNA_BIR"/>
    <property type="match status" value="1"/>
</dbReference>
<dbReference type="EMBL" id="VVXH01000003">
    <property type="protein sequence ID" value="KAA2380050.1"/>
    <property type="molecule type" value="Genomic_DNA"/>
</dbReference>
<dbReference type="NCBIfam" id="TIGR04056">
    <property type="entry name" value="OMP_RagA_SusC"/>
    <property type="match status" value="1"/>
</dbReference>
<dbReference type="InterPro" id="IPR039426">
    <property type="entry name" value="TonB-dep_rcpt-like"/>
</dbReference>
<protein>
    <submittedName>
        <fullName evidence="4">TonB-dependent receptor</fullName>
    </submittedName>
</protein>
<keyword evidence="2" id="KW-0472">Membrane</keyword>
<dbReference type="Pfam" id="PF07715">
    <property type="entry name" value="Plug"/>
    <property type="match status" value="1"/>
</dbReference>
<comment type="caution">
    <text evidence="4">The sequence shown here is derived from an EMBL/GenBank/DDBJ whole genome shotgun (WGS) entry which is preliminary data.</text>
</comment>
<reference evidence="4 5" key="1">
    <citation type="journal article" date="2019" name="Nat. Med.">
        <title>A library of human gut bacterial isolates paired with longitudinal multiomics data enables mechanistic microbiome research.</title>
        <authorList>
            <person name="Poyet M."/>
            <person name="Groussin M."/>
            <person name="Gibbons S.M."/>
            <person name="Avila-Pacheco J."/>
            <person name="Jiang X."/>
            <person name="Kearney S.M."/>
            <person name="Perrotta A.R."/>
            <person name="Berdy B."/>
            <person name="Zhao S."/>
            <person name="Lieberman T.D."/>
            <person name="Swanson P.K."/>
            <person name="Smith M."/>
            <person name="Roesemann S."/>
            <person name="Alexander J.E."/>
            <person name="Rich S.A."/>
            <person name="Livny J."/>
            <person name="Vlamakis H."/>
            <person name="Clish C."/>
            <person name="Bullock K."/>
            <person name="Deik A."/>
            <person name="Scott J."/>
            <person name="Pierce K.A."/>
            <person name="Xavier R.J."/>
            <person name="Alm E.J."/>
        </authorList>
    </citation>
    <scope>NUCLEOTIDE SEQUENCE [LARGE SCALE GENOMIC DNA]</scope>
    <source>
        <strain evidence="4 5">BIOML-A266</strain>
    </source>
</reference>
<dbReference type="InterPro" id="IPR037066">
    <property type="entry name" value="Plug_dom_sf"/>
</dbReference>
<evidence type="ECO:0000256" key="1">
    <source>
        <dbReference type="ARBA" id="ARBA00022729"/>
    </source>
</evidence>
<sequence>MLTPDGLPAVGASIVVRGTTRGTLTDSEGNFSIDAAPRDVLQISFLGYEMQQLVVGAKTDFTIELVENKTLIEDVVITGYGNPIKKQSLTGAISSIGASKLGQSAATHATTALAGKIAGVNFRQTDGRPGRGTTIGIRGLGTPLYIIDGLHSNEGAFNNLDFNDIESISILKDASAAIYGLEAGNGVVVVQTKSGKNATDTHTVSFNGYYGSKSWFRFPKPADAETFVRAHIQSDVIQGRTPTYTLEDLEGYRNGTKRSYNWYDMVVNKHAPQNYAGVNVSGKSGKVNYYIALSRTYDENTIHNYGEFERYNAQFNVDIQLTKKLKVGARFNGRIEQDKHPGVPGDDDVWQAIFAIYRNIPTKGPYANDNPMYPQITSNVMSSNFAILNYDISGYYSDKVRVGQLALNAEYELVDGLKLTGMLGYYLGDRFYNNQEYLYKLYSYDPATNTYPVAYELTNPFRERIVNMEEQVTGQAQLIYGKTFGKHTVGGVLVGEFFRTENPGFLTWSRPAANSITYIDYNSLEKYDDYRKRETARVGFATRLNYNYDNRYLFEFAGRYDGSWRFKPGNRWGFFPSGSFGWHVSEEHFWKNAGFSKVFSNLKFRVSYGMVGQDDLIGPFEYLSGYNYGSGGAVLDGANIVGAAPRGLPVTNISWLKIKLFNVGVDFGFFDNRLSGSIDYFQRKADGLKASRYDVLIPNEAGFSLPEENLNSDMFKGFDGQITWHDKVRDFNYSIGATFTYSRKYDWHQYLPRFGNSWHEYRSSLNERFANITWGYLSDGQFRSWEEIAGYPVDIDGQGNTTLRPGDIKYKDLNGDGVINNQDERPIGYARGSMPNLNFGLNFTADWKGIDIAMDFTGGAFGTYNINYELSRPFWDGGNSGSYILGDQWRLSDISDPASRLIPGKYPTALEGNTNHSNYWTSDFWYTNVAYLKLKNFELGYTFPRKWFRKVGITKLRAYLFGQNLFSIDNLNDLDIDPEITSEAGLNYPTNRMYGAGIKLTF</sequence>
<gene>
    <name evidence="4" type="ORF">F2Y10_03975</name>
</gene>
<dbReference type="PANTHER" id="PTHR30069:SF29">
    <property type="entry name" value="HEMOGLOBIN AND HEMOGLOBIN-HAPTOGLOBIN-BINDING PROTEIN 1-RELATED"/>
    <property type="match status" value="1"/>
</dbReference>
<dbReference type="AlphaFoldDB" id="A0A5B3H2P8"/>